<dbReference type="EMBL" id="JAPFFF010000021">
    <property type="protein sequence ID" value="KAK8854284.1"/>
    <property type="molecule type" value="Genomic_DNA"/>
</dbReference>
<keyword evidence="1" id="KW-0472">Membrane</keyword>
<keyword evidence="1" id="KW-1133">Transmembrane helix</keyword>
<evidence type="ECO:0000256" key="1">
    <source>
        <dbReference type="SAM" id="Phobius"/>
    </source>
</evidence>
<reference evidence="3 4" key="1">
    <citation type="submission" date="2024-04" db="EMBL/GenBank/DDBJ databases">
        <title>Tritrichomonas musculus Genome.</title>
        <authorList>
            <person name="Alves-Ferreira E."/>
            <person name="Grigg M."/>
            <person name="Lorenzi H."/>
            <person name="Galac M."/>
        </authorList>
    </citation>
    <scope>NUCLEOTIDE SEQUENCE [LARGE SCALE GENOMIC DNA]</scope>
    <source>
        <strain evidence="3 4">EAF2021</strain>
    </source>
</reference>
<keyword evidence="1" id="KW-0812">Transmembrane</keyword>
<keyword evidence="4" id="KW-1185">Reference proteome</keyword>
<evidence type="ECO:0000256" key="2">
    <source>
        <dbReference type="SAM" id="SignalP"/>
    </source>
</evidence>
<accession>A0ABR2HXD6</accession>
<gene>
    <name evidence="3" type="ORF">M9Y10_016843</name>
</gene>
<evidence type="ECO:0000313" key="4">
    <source>
        <dbReference type="Proteomes" id="UP001470230"/>
    </source>
</evidence>
<dbReference type="Proteomes" id="UP001470230">
    <property type="component" value="Unassembled WGS sequence"/>
</dbReference>
<comment type="caution">
    <text evidence="3">The sequence shown here is derived from an EMBL/GenBank/DDBJ whole genome shotgun (WGS) entry which is preliminary data.</text>
</comment>
<feature type="transmembrane region" description="Helical" evidence="1">
    <location>
        <begin position="136"/>
        <end position="155"/>
    </location>
</feature>
<protein>
    <submittedName>
        <fullName evidence="3">Uncharacterized protein</fullName>
    </submittedName>
</protein>
<sequence length="418" mass="48279">MVLKLYFTFILGLFIRQKYLAHVEIDLTPSSIIYNLLRTTIYFSAIIFDRLTIKRFGIGSYVSLFAYPILLAGSLEILSSIDHLGLYGHISTFCFDIPELNILIGPSGFAIFIGLISSSISQRRHFRVVPHILSKLHVRLILIIIALAFSINYFVCKSTKAIKVSQVHAFPKLDVTKENFKSDIYIIIPQLKDFDLEYFTKVSKTTNSFICFYYLTDCLNISSDITRDCNQILNVVTPSGELKTRNVTRFTKKMIPFQLLLKDMLVVDSQFGQIGFIVGREIVKPEYFSSKDVTILVTFGGDEYMERSKIPYYTRKIMSLMTGATRIHASQYDDSFAVDLKGKRIYIMKSNETYDTFSEPKEIKITKNYLRFNGIRFLIAEYIVFLSFIYIILINILPMRYVHNLPFLRNSSICQHMI</sequence>
<evidence type="ECO:0000313" key="3">
    <source>
        <dbReference type="EMBL" id="KAK8854284.1"/>
    </source>
</evidence>
<feature type="transmembrane region" description="Helical" evidence="1">
    <location>
        <begin position="60"/>
        <end position="80"/>
    </location>
</feature>
<proteinExistence type="predicted"/>
<keyword evidence="2" id="KW-0732">Signal</keyword>
<organism evidence="3 4">
    <name type="scientific">Tritrichomonas musculus</name>
    <dbReference type="NCBI Taxonomy" id="1915356"/>
    <lineage>
        <taxon>Eukaryota</taxon>
        <taxon>Metamonada</taxon>
        <taxon>Parabasalia</taxon>
        <taxon>Tritrichomonadida</taxon>
        <taxon>Tritrichomonadidae</taxon>
        <taxon>Tritrichomonas</taxon>
    </lineage>
</organism>
<feature type="chain" id="PRO_5046779214" evidence="2">
    <location>
        <begin position="22"/>
        <end position="418"/>
    </location>
</feature>
<feature type="transmembrane region" description="Helical" evidence="1">
    <location>
        <begin position="377"/>
        <end position="397"/>
    </location>
</feature>
<feature type="transmembrane region" description="Helical" evidence="1">
    <location>
        <begin position="100"/>
        <end position="116"/>
    </location>
</feature>
<name>A0ABR2HXD6_9EUKA</name>
<feature type="signal peptide" evidence="2">
    <location>
        <begin position="1"/>
        <end position="21"/>
    </location>
</feature>